<name>A0A9Q0HIH2_9MAGN</name>
<evidence type="ECO:0000313" key="3">
    <source>
        <dbReference type="Proteomes" id="UP001141806"/>
    </source>
</evidence>
<comment type="caution">
    <text evidence="2">The sequence shown here is derived from an EMBL/GenBank/DDBJ whole genome shotgun (WGS) entry which is preliminary data.</text>
</comment>
<gene>
    <name evidence="2" type="ORF">NE237_024403</name>
</gene>
<protein>
    <submittedName>
        <fullName evidence="2">Uncharacterized protein</fullName>
    </submittedName>
</protein>
<proteinExistence type="predicted"/>
<evidence type="ECO:0000256" key="1">
    <source>
        <dbReference type="SAM" id="Coils"/>
    </source>
</evidence>
<keyword evidence="3" id="KW-1185">Reference proteome</keyword>
<evidence type="ECO:0000313" key="2">
    <source>
        <dbReference type="EMBL" id="KAJ4964464.1"/>
    </source>
</evidence>
<organism evidence="2 3">
    <name type="scientific">Protea cynaroides</name>
    <dbReference type="NCBI Taxonomy" id="273540"/>
    <lineage>
        <taxon>Eukaryota</taxon>
        <taxon>Viridiplantae</taxon>
        <taxon>Streptophyta</taxon>
        <taxon>Embryophyta</taxon>
        <taxon>Tracheophyta</taxon>
        <taxon>Spermatophyta</taxon>
        <taxon>Magnoliopsida</taxon>
        <taxon>Proteales</taxon>
        <taxon>Proteaceae</taxon>
        <taxon>Protea</taxon>
    </lineage>
</organism>
<feature type="coiled-coil region" evidence="1">
    <location>
        <begin position="49"/>
        <end position="83"/>
    </location>
</feature>
<sequence length="139" mass="15664">MLIIWSVLLRKNSRRSSSKMLPGQSTRPIVSGLSTLVCELLMPSALSRRRLLSSWAQNAEAEIKRLEAELAESRKELMASKGKESLYEIETAACLLNAFNESTEGAKWVLWTLSEVLIELALSIWDFVMTKVPDFNFSV</sequence>
<dbReference type="EMBL" id="JAMYWD010000008">
    <property type="protein sequence ID" value="KAJ4964464.1"/>
    <property type="molecule type" value="Genomic_DNA"/>
</dbReference>
<accession>A0A9Q0HIH2</accession>
<dbReference type="AlphaFoldDB" id="A0A9Q0HIH2"/>
<reference evidence="2" key="1">
    <citation type="journal article" date="2023" name="Plant J.">
        <title>The genome of the king protea, Protea cynaroides.</title>
        <authorList>
            <person name="Chang J."/>
            <person name="Duong T.A."/>
            <person name="Schoeman C."/>
            <person name="Ma X."/>
            <person name="Roodt D."/>
            <person name="Barker N."/>
            <person name="Li Z."/>
            <person name="Van de Peer Y."/>
            <person name="Mizrachi E."/>
        </authorList>
    </citation>
    <scope>NUCLEOTIDE SEQUENCE</scope>
    <source>
        <tissue evidence="2">Young leaves</tissue>
    </source>
</reference>
<dbReference type="Proteomes" id="UP001141806">
    <property type="component" value="Unassembled WGS sequence"/>
</dbReference>
<keyword evidence="1" id="KW-0175">Coiled coil</keyword>